<protein>
    <submittedName>
        <fullName evidence="8">Chromosome 6 open reading frame 120</fullName>
    </submittedName>
</protein>
<evidence type="ECO:0000256" key="2">
    <source>
        <dbReference type="ARBA" id="ARBA00008960"/>
    </source>
</evidence>
<dbReference type="InterPro" id="IPR031420">
    <property type="entry name" value="UPF0669"/>
</dbReference>
<evidence type="ECO:0000256" key="5">
    <source>
        <dbReference type="ARBA" id="ARBA00023180"/>
    </source>
</evidence>
<sequence>MVTRCRWALALVLTASALSLASGLSLAEEEAEVLPAEWALLHVVQGQIGAGNYSYLRLSHDGKIVLRVRSLRGDVDLYVSDSNLHPSFDEYDLQSSTCGQDMVAIPPTFQRPVGIAIYGHPSYMESEFEMRVYLDRTERLDHFAETNAYSYSEASAGRKQTTGKEEEEDEREESVLWTVLIGVLKLLLEILF</sequence>
<reference evidence="8" key="4">
    <citation type="submission" date="2025-05" db="UniProtKB">
        <authorList>
            <consortium name="Ensembl"/>
        </authorList>
    </citation>
    <scope>IDENTIFICATION</scope>
</reference>
<dbReference type="Pfam" id="PF17065">
    <property type="entry name" value="UPF0669"/>
    <property type="match status" value="1"/>
</dbReference>
<feature type="chain" id="PRO_5044739656" evidence="6">
    <location>
        <begin position="24"/>
        <end position="192"/>
    </location>
</feature>
<gene>
    <name evidence="8" type="primary">cunh6orf120</name>
</gene>
<evidence type="ECO:0000256" key="1">
    <source>
        <dbReference type="ARBA" id="ARBA00004613"/>
    </source>
</evidence>
<accession>V9LDI8</accession>
<reference evidence="9" key="1">
    <citation type="journal article" date="2006" name="Science">
        <title>Ancient noncoding elements conserved in the human genome.</title>
        <authorList>
            <person name="Venkatesh B."/>
            <person name="Kirkness E.F."/>
            <person name="Loh Y.H."/>
            <person name="Halpern A.L."/>
            <person name="Lee A.P."/>
            <person name="Johnson J."/>
            <person name="Dandona N."/>
            <person name="Viswanathan L.D."/>
            <person name="Tay A."/>
            <person name="Venter J.C."/>
            <person name="Strausberg R.L."/>
            <person name="Brenner S."/>
        </authorList>
    </citation>
    <scope>NUCLEOTIDE SEQUENCE [LARGE SCALE GENOMIC DNA]</scope>
</reference>
<evidence type="ECO:0000256" key="6">
    <source>
        <dbReference type="SAM" id="SignalP"/>
    </source>
</evidence>
<dbReference type="RefSeq" id="XP_007897019.1">
    <property type="nucleotide sequence ID" value="XM_007898828.2"/>
</dbReference>
<dbReference type="PANTHER" id="PTHR31703">
    <property type="entry name" value="UPF0669 PROTEIN C6ORF120"/>
    <property type="match status" value="1"/>
</dbReference>
<dbReference type="GO" id="GO:0005576">
    <property type="term" value="C:extracellular region"/>
    <property type="evidence" value="ECO:0007669"/>
    <property type="project" value="UniProtKB-SubCell"/>
</dbReference>
<dbReference type="RefSeq" id="XP_007897020.1">
    <property type="nucleotide sequence ID" value="XM_007898829.2"/>
</dbReference>
<evidence type="ECO:0000313" key="8">
    <source>
        <dbReference type="Ensembl" id="ENSCMIP00000010095.1"/>
    </source>
</evidence>
<dbReference type="RefSeq" id="XP_007897022.1">
    <property type="nucleotide sequence ID" value="XM_007898831.2"/>
</dbReference>
<name>V9LDI8_CALMI</name>
<dbReference type="STRING" id="7868.ENSCMIP00000010095"/>
<dbReference type="AlphaFoldDB" id="V9LDI8"/>
<proteinExistence type="evidence at transcript level"/>
<dbReference type="KEGG" id="cmk:103182000"/>
<dbReference type="EMBL" id="JW877618">
    <property type="protein sequence ID" value="AFP10135.1"/>
    <property type="molecule type" value="mRNA"/>
</dbReference>
<dbReference type="OMA" id="FGETAYS"/>
<keyword evidence="3" id="KW-0964">Secreted</keyword>
<keyword evidence="4 6" id="KW-0732">Signal</keyword>
<organism evidence="7">
    <name type="scientific">Callorhinchus milii</name>
    <name type="common">Ghost shark</name>
    <dbReference type="NCBI Taxonomy" id="7868"/>
    <lineage>
        <taxon>Eukaryota</taxon>
        <taxon>Metazoa</taxon>
        <taxon>Chordata</taxon>
        <taxon>Craniata</taxon>
        <taxon>Vertebrata</taxon>
        <taxon>Chondrichthyes</taxon>
        <taxon>Holocephali</taxon>
        <taxon>Chimaeriformes</taxon>
        <taxon>Callorhinchidae</taxon>
        <taxon>Callorhinchus</taxon>
    </lineage>
</organism>
<comment type="subcellular location">
    <subcellularLocation>
        <location evidence="1">Secreted</location>
    </subcellularLocation>
</comment>
<dbReference type="RefSeq" id="XP_007897021.1">
    <property type="nucleotide sequence ID" value="XM_007898830.2"/>
</dbReference>
<dbReference type="Proteomes" id="UP000314986">
    <property type="component" value="Unassembled WGS sequence"/>
</dbReference>
<dbReference type="RefSeq" id="XP_007897018.1">
    <property type="nucleotide sequence ID" value="XM_007898827.2"/>
</dbReference>
<keyword evidence="5" id="KW-0325">Glycoprotein</keyword>
<evidence type="ECO:0000313" key="9">
    <source>
        <dbReference type="Proteomes" id="UP000314986"/>
    </source>
</evidence>
<evidence type="ECO:0000256" key="3">
    <source>
        <dbReference type="ARBA" id="ARBA00022525"/>
    </source>
</evidence>
<dbReference type="OrthoDB" id="10046613at2759"/>
<evidence type="ECO:0000256" key="4">
    <source>
        <dbReference type="ARBA" id="ARBA00022729"/>
    </source>
</evidence>
<evidence type="ECO:0000313" key="7">
    <source>
        <dbReference type="EMBL" id="AFP10135.1"/>
    </source>
</evidence>
<dbReference type="GeneTree" id="ENSGT00390000018879"/>
<reference evidence="9" key="2">
    <citation type="journal article" date="2007" name="PLoS Biol.">
        <title>Survey sequencing and comparative analysis of the elephant shark (Callorhinchus milii) genome.</title>
        <authorList>
            <person name="Venkatesh B."/>
            <person name="Kirkness E.F."/>
            <person name="Loh Y.H."/>
            <person name="Halpern A.L."/>
            <person name="Lee A.P."/>
            <person name="Johnson J."/>
            <person name="Dandona N."/>
            <person name="Viswanathan L.D."/>
            <person name="Tay A."/>
            <person name="Venter J.C."/>
            <person name="Strausberg R.L."/>
            <person name="Brenner S."/>
        </authorList>
    </citation>
    <scope>NUCLEOTIDE SEQUENCE [LARGE SCALE GENOMIC DNA]</scope>
</reference>
<dbReference type="PANTHER" id="PTHR31703:SF2">
    <property type="entry name" value="UPF0669 PROTEIN C6ORF120"/>
    <property type="match status" value="1"/>
</dbReference>
<keyword evidence="9" id="KW-1185">Reference proteome</keyword>
<comment type="similarity">
    <text evidence="2">Belongs to the UPF0669 family.</text>
</comment>
<feature type="signal peptide" evidence="6">
    <location>
        <begin position="1"/>
        <end position="23"/>
    </location>
</feature>
<dbReference type="GeneID" id="103182000"/>
<reference evidence="7 9" key="3">
    <citation type="journal article" date="2014" name="Nature">
        <title>Elephant shark genome provides unique insights into gnathostome evolution.</title>
        <authorList>
            <consortium name="International Elephant Shark Genome Sequencing Consortium"/>
            <person name="Venkatesh B."/>
            <person name="Lee A.P."/>
            <person name="Ravi V."/>
            <person name="Maurya A.K."/>
            <person name="Lian M.M."/>
            <person name="Swann J.B."/>
            <person name="Ohta Y."/>
            <person name="Flajnik M.F."/>
            <person name="Sutoh Y."/>
            <person name="Kasahara M."/>
            <person name="Hoon S."/>
            <person name="Gangu V."/>
            <person name="Roy S.W."/>
            <person name="Irimia M."/>
            <person name="Korzh V."/>
            <person name="Kondrychyn I."/>
            <person name="Lim Z.W."/>
            <person name="Tay B.H."/>
            <person name="Tohari S."/>
            <person name="Kong K.W."/>
            <person name="Ho S."/>
            <person name="Lorente-Galdos B."/>
            <person name="Quilez J."/>
            <person name="Marques-Bonet T."/>
            <person name="Raney B.J."/>
            <person name="Ingham P.W."/>
            <person name="Tay A."/>
            <person name="Hillier L.W."/>
            <person name="Minx P."/>
            <person name="Boehm T."/>
            <person name="Wilson R.K."/>
            <person name="Brenner S."/>
            <person name="Warren W.C."/>
        </authorList>
    </citation>
    <scope>NUCLEOTIDE SEQUENCE</scope>
    <source>
        <tissue evidence="7">Brain</tissue>
    </source>
</reference>
<dbReference type="Ensembl" id="ENSCMIT00000010364.1">
    <property type="protein sequence ID" value="ENSCMIP00000010095.1"/>
    <property type="gene ID" value="ENSCMIG00000005324.1"/>
</dbReference>